<feature type="compositionally biased region" description="Basic residues" evidence="2">
    <location>
        <begin position="117"/>
        <end position="142"/>
    </location>
</feature>
<feature type="compositionally biased region" description="Acidic residues" evidence="2">
    <location>
        <begin position="148"/>
        <end position="175"/>
    </location>
</feature>
<protein>
    <submittedName>
        <fullName evidence="3">Uncharacterized protein</fullName>
    </submittedName>
</protein>
<keyword evidence="4" id="KW-1185">Reference proteome</keyword>
<dbReference type="Pfam" id="PF02493">
    <property type="entry name" value="MORN"/>
    <property type="match status" value="4"/>
</dbReference>
<accession>A0ABD3RZU6</accession>
<name>A0ABD3RZU6_9STRA</name>
<dbReference type="Proteomes" id="UP001530377">
    <property type="component" value="Unassembled WGS sequence"/>
</dbReference>
<proteinExistence type="predicted"/>
<gene>
    <name evidence="3" type="ORF">ACHAXA_002491</name>
</gene>
<dbReference type="PANTHER" id="PTHR43215:SF14">
    <property type="entry name" value="RADIAL SPOKE HEAD 1 HOMOLOG"/>
    <property type="match status" value="1"/>
</dbReference>
<reference evidence="3 4" key="1">
    <citation type="submission" date="2024-10" db="EMBL/GenBank/DDBJ databases">
        <title>Updated reference genomes for cyclostephanoid diatoms.</title>
        <authorList>
            <person name="Roberts W.R."/>
            <person name="Alverson A.J."/>
        </authorList>
    </citation>
    <scope>NUCLEOTIDE SEQUENCE [LARGE SCALE GENOMIC DNA]</scope>
    <source>
        <strain evidence="3 4">AJA228-03</strain>
    </source>
</reference>
<dbReference type="AlphaFoldDB" id="A0ABD3RZU6"/>
<dbReference type="Gene3D" id="2.20.110.10">
    <property type="entry name" value="Histone H3 K4-specific methyltransferase SET7/9 N-terminal domain"/>
    <property type="match status" value="2"/>
</dbReference>
<evidence type="ECO:0000256" key="1">
    <source>
        <dbReference type="ARBA" id="ARBA00022737"/>
    </source>
</evidence>
<dbReference type="SMART" id="SM00698">
    <property type="entry name" value="MORN"/>
    <property type="match status" value="4"/>
</dbReference>
<feature type="region of interest" description="Disordered" evidence="2">
    <location>
        <begin position="497"/>
        <end position="530"/>
    </location>
</feature>
<dbReference type="PANTHER" id="PTHR43215">
    <property type="entry name" value="RADIAL SPOKE HEAD 1 HOMOLOG"/>
    <property type="match status" value="1"/>
</dbReference>
<feature type="compositionally biased region" description="Gly residues" evidence="2">
    <location>
        <begin position="434"/>
        <end position="446"/>
    </location>
</feature>
<feature type="compositionally biased region" description="Gly residues" evidence="2">
    <location>
        <begin position="502"/>
        <end position="513"/>
    </location>
</feature>
<evidence type="ECO:0000313" key="4">
    <source>
        <dbReference type="Proteomes" id="UP001530377"/>
    </source>
</evidence>
<dbReference type="InterPro" id="IPR003409">
    <property type="entry name" value="MORN"/>
</dbReference>
<feature type="region of interest" description="Disordered" evidence="2">
    <location>
        <begin position="423"/>
        <end position="455"/>
    </location>
</feature>
<organism evidence="3 4">
    <name type="scientific">Cyclostephanos tholiformis</name>
    <dbReference type="NCBI Taxonomy" id="382380"/>
    <lineage>
        <taxon>Eukaryota</taxon>
        <taxon>Sar</taxon>
        <taxon>Stramenopiles</taxon>
        <taxon>Ochrophyta</taxon>
        <taxon>Bacillariophyta</taxon>
        <taxon>Coscinodiscophyceae</taxon>
        <taxon>Thalassiosirophycidae</taxon>
        <taxon>Stephanodiscales</taxon>
        <taxon>Stephanodiscaceae</taxon>
        <taxon>Cyclostephanos</taxon>
    </lineage>
</organism>
<feature type="region of interest" description="Disordered" evidence="2">
    <location>
        <begin position="324"/>
        <end position="370"/>
    </location>
</feature>
<feature type="region of interest" description="Disordered" evidence="2">
    <location>
        <begin position="49"/>
        <end position="184"/>
    </location>
</feature>
<comment type="caution">
    <text evidence="3">The sequence shown here is derived from an EMBL/GenBank/DDBJ whole genome shotgun (WGS) entry which is preliminary data.</text>
</comment>
<dbReference type="EMBL" id="JALLPB020000094">
    <property type="protein sequence ID" value="KAL3817731.1"/>
    <property type="molecule type" value="Genomic_DNA"/>
</dbReference>
<evidence type="ECO:0000313" key="3">
    <source>
        <dbReference type="EMBL" id="KAL3817731.1"/>
    </source>
</evidence>
<dbReference type="SUPFAM" id="SSF82185">
    <property type="entry name" value="Histone H3 K4-specific methyltransferase SET7/9 N-terminal domain"/>
    <property type="match status" value="1"/>
</dbReference>
<keyword evidence="1" id="KW-0677">Repeat</keyword>
<sequence>MPPPPPPSASYSLVIDDCSSGDDDYDGAASQYHRERLYGIGDVAALCRRGKDAAAPPSPRTNGGRPPIPQDAGGCGVDDDAMEENDRRDGGGEEGEGGLMIPNFDRREFQDQQRSPPAKKKKRNKGKKKKKKKKRKDSKKSKNSAEVNEGDAPDETEEEEGDEERGWEGDDFDTVEEVKEDRSESDIVRYVAAATMTAPPAESIAVADGLGGRLGRMSDTSYDLDSGIVCDRLATAAVIAADGPSETMDVAVVDPGAELLPRKPRSARSISFGVVTVREYARTLGTHVVPADGGWPLGLSDEVVAENRVDGGRGMDAVVVSCVEGDNGISGSPDPTSPPRRRSRFRSRSDSFVGSPSLPSSPSTAHHYHRPTSWTVDDFEIRRQIELRQRYAQLIRDQRRRKFEKEWEKRNISAVHNRHGQCNNIRRGRSRSGSFGGYGGSVGGVGRSRAGSSSFKVEMTPEDREALDGLLNRPVTLPTGELETRPYDYKKRICHARKSKGGPKGNNNGGGVDWQGDTPQHDYTEDDELYHDYGGHNPLFRAMREDDRRKVLLRDDHLMTIRRHSRRPMVDDSMKAYPSPSEPMQKIDAPPSFIANDDEYVTLDPADGVVTQRLQQDLEALRIRRSDLSNLGCSCRKLHVFLPGSTDRSHHRKKTSHRRLPERKLREELRKRGLLHGGTGDEGGVLLSREDMEVLLHDAIENEPCCWGNDCPCWRDGIGCQADTCSCWHASHDVGCASAFNSSASKQNTAVITATMTVTVGEVYTEARRARRDGERGTIEYAYIGQYAGESKHGKPHGQGITNFANGDECVREWKDGKPHGYGTLKFADGRQYVGEWRDGKPHGHGTLKFTDGDEYVGEWKDGKPHGQGTSKCADGEYVGEWKMASLMARVPPSTLMENTLENGRMASVMAMAPSSSLMETNTLENGRMASLMVVRA</sequence>
<evidence type="ECO:0000256" key="2">
    <source>
        <dbReference type="SAM" id="MobiDB-lite"/>
    </source>
</evidence>